<gene>
    <name evidence="14" type="ORF">HPHI1048_LOCUS18680</name>
</gene>
<dbReference type="EMBL" id="HBEO01027614">
    <property type="protein sequence ID" value="CAD8499232.1"/>
    <property type="molecule type" value="Transcribed_RNA"/>
</dbReference>
<evidence type="ECO:0000256" key="1">
    <source>
        <dbReference type="ARBA" id="ARBA00004694"/>
    </source>
</evidence>
<dbReference type="InterPro" id="IPR013785">
    <property type="entry name" value="Aldolase_TIM"/>
</dbReference>
<reference evidence="14" key="1">
    <citation type="submission" date="2021-01" db="EMBL/GenBank/DDBJ databases">
        <authorList>
            <person name="Corre E."/>
            <person name="Pelletier E."/>
            <person name="Niang G."/>
            <person name="Scheremetjew M."/>
            <person name="Finn R."/>
            <person name="Kale V."/>
            <person name="Holt S."/>
            <person name="Cochrane G."/>
            <person name="Meng A."/>
            <person name="Brown T."/>
            <person name="Cohen L."/>
        </authorList>
    </citation>
    <scope>NUCLEOTIDE SEQUENCE</scope>
    <source>
        <strain evidence="14">CCMP325</strain>
    </source>
</reference>
<accession>A0A7S0F1B6</accession>
<comment type="function">
    <text evidence="8">Catalyzes an early step in the biosynthesis of tetrapyrroles. Binds two molecules of 5-aminolevulinate per subunit, each at a distinct site, and catalyzes their condensation to form porphobilinogen.</text>
</comment>
<feature type="chain" id="PRO_5030548488" description="Delta-aminolevulinic acid dehydratase" evidence="13">
    <location>
        <begin position="28"/>
        <end position="421"/>
    </location>
</feature>
<feature type="region of interest" description="Disordered" evidence="12">
    <location>
        <begin position="301"/>
        <end position="321"/>
    </location>
</feature>
<sequence length="421" mass="46118">MVKGSAMFVRGSFLLAVSSALLVTSDAFVVLQPSARLHKSAHASAHAARRSECLSGLKMTAVERNVMKESIYGLKQRSNGDIWVPQRARPRRNRKNEGLRSMVRENRVEPANFIYPLFVHTKDSNEKIDSMPGCERHTEESCLREVGEAVAEGVSNIILFPKIPEELKSNSADECYNPAGFIPSLISKIKSRYGGSVNVWTDVALDPYSDQGHDGMVSTDKRGDGGKGRILNDETVEQLCRQALAQARAGADVVAPSDMMDGRIGAIRDALDSDGFTDVSIVAYTAKYASAFYGPFRDALDSAPRESSNAPPNKKTYQMDPANSREALVEAALDSAEGADMLMVKPGMPYLDIIKLLKDNTNLPISAYHVSGEYAMLKAAAERGWVNERDVALETLLCFKRAGADAILTYYAKQAARWLNE</sequence>
<dbReference type="SUPFAM" id="SSF51569">
    <property type="entry name" value="Aldolase"/>
    <property type="match status" value="1"/>
</dbReference>
<protein>
    <recommendedName>
        <fullName evidence="4 10">Delta-aminolevulinic acid dehydratase</fullName>
        <ecNumber evidence="3 10">4.2.1.24</ecNumber>
    </recommendedName>
</protein>
<evidence type="ECO:0000256" key="3">
    <source>
        <dbReference type="ARBA" id="ARBA00012053"/>
    </source>
</evidence>
<dbReference type="InterPro" id="IPR001731">
    <property type="entry name" value="ALAD"/>
</dbReference>
<evidence type="ECO:0000256" key="9">
    <source>
        <dbReference type="ARBA" id="ARBA00047651"/>
    </source>
</evidence>
<comment type="catalytic activity">
    <reaction evidence="9 10">
        <text>2 5-aminolevulinate = porphobilinogen + 2 H2O + H(+)</text>
        <dbReference type="Rhea" id="RHEA:24064"/>
        <dbReference type="ChEBI" id="CHEBI:15377"/>
        <dbReference type="ChEBI" id="CHEBI:15378"/>
        <dbReference type="ChEBI" id="CHEBI:58126"/>
        <dbReference type="ChEBI" id="CHEBI:356416"/>
        <dbReference type="EC" id="4.2.1.24"/>
    </reaction>
</comment>
<dbReference type="Pfam" id="PF00490">
    <property type="entry name" value="ALAD"/>
    <property type="match status" value="1"/>
</dbReference>
<name>A0A7S0F1B6_9CRYP</name>
<feature type="signal peptide" evidence="13">
    <location>
        <begin position="1"/>
        <end position="27"/>
    </location>
</feature>
<keyword evidence="13" id="KW-0732">Signal</keyword>
<keyword evidence="5" id="KW-0350">Heme biosynthesis</keyword>
<evidence type="ECO:0000256" key="10">
    <source>
        <dbReference type="RuleBase" id="RU000515"/>
    </source>
</evidence>
<evidence type="ECO:0000256" key="7">
    <source>
        <dbReference type="ARBA" id="ARBA00023244"/>
    </source>
</evidence>
<dbReference type="AlphaFoldDB" id="A0A7S0F1B6"/>
<dbReference type="Gene3D" id="3.20.20.70">
    <property type="entry name" value="Aldolase class I"/>
    <property type="match status" value="1"/>
</dbReference>
<evidence type="ECO:0000256" key="12">
    <source>
        <dbReference type="SAM" id="MobiDB-lite"/>
    </source>
</evidence>
<comment type="similarity">
    <text evidence="2 11">Belongs to the ALAD family.</text>
</comment>
<organism evidence="14">
    <name type="scientific">Hanusia phi</name>
    <dbReference type="NCBI Taxonomy" id="3032"/>
    <lineage>
        <taxon>Eukaryota</taxon>
        <taxon>Cryptophyceae</taxon>
        <taxon>Pyrenomonadales</taxon>
        <taxon>Geminigeraceae</taxon>
        <taxon>Hanusia</taxon>
    </lineage>
</organism>
<dbReference type="PANTHER" id="PTHR11458">
    <property type="entry name" value="DELTA-AMINOLEVULINIC ACID DEHYDRATASE"/>
    <property type="match status" value="1"/>
</dbReference>
<dbReference type="EC" id="4.2.1.24" evidence="3 10"/>
<dbReference type="GO" id="GO:0006782">
    <property type="term" value="P:protoporphyrinogen IX biosynthetic process"/>
    <property type="evidence" value="ECO:0007669"/>
    <property type="project" value="UniProtKB-UniPathway"/>
</dbReference>
<evidence type="ECO:0000256" key="6">
    <source>
        <dbReference type="ARBA" id="ARBA00023239"/>
    </source>
</evidence>
<evidence type="ECO:0000256" key="13">
    <source>
        <dbReference type="SAM" id="SignalP"/>
    </source>
</evidence>
<evidence type="ECO:0000256" key="4">
    <source>
        <dbReference type="ARBA" id="ARBA00020771"/>
    </source>
</evidence>
<dbReference type="PROSITE" id="PS00169">
    <property type="entry name" value="D_ALA_DEHYDRATASE"/>
    <property type="match status" value="1"/>
</dbReference>
<evidence type="ECO:0000256" key="2">
    <source>
        <dbReference type="ARBA" id="ARBA00008055"/>
    </source>
</evidence>
<evidence type="ECO:0000256" key="11">
    <source>
        <dbReference type="RuleBase" id="RU004161"/>
    </source>
</evidence>
<dbReference type="NCBIfam" id="NF006762">
    <property type="entry name" value="PRK09283.1"/>
    <property type="match status" value="1"/>
</dbReference>
<dbReference type="GO" id="GO:0008270">
    <property type="term" value="F:zinc ion binding"/>
    <property type="evidence" value="ECO:0007669"/>
    <property type="project" value="TreeGrafter"/>
</dbReference>
<dbReference type="PANTHER" id="PTHR11458:SF0">
    <property type="entry name" value="DELTA-AMINOLEVULINIC ACID DEHYDRATASE"/>
    <property type="match status" value="1"/>
</dbReference>
<dbReference type="GO" id="GO:0005829">
    <property type="term" value="C:cytosol"/>
    <property type="evidence" value="ECO:0007669"/>
    <property type="project" value="TreeGrafter"/>
</dbReference>
<proteinExistence type="inferred from homology"/>
<dbReference type="InterPro" id="IPR030656">
    <property type="entry name" value="ALAD_AS"/>
</dbReference>
<dbReference type="CDD" id="cd04823">
    <property type="entry name" value="ALAD_PBGS_aspartate_rich"/>
    <property type="match status" value="1"/>
</dbReference>
<dbReference type="GO" id="GO:0004655">
    <property type="term" value="F:porphobilinogen synthase activity"/>
    <property type="evidence" value="ECO:0007669"/>
    <property type="project" value="UniProtKB-EC"/>
</dbReference>
<keyword evidence="6 10" id="KW-0456">Lyase</keyword>
<keyword evidence="7 10" id="KW-0627">Porphyrin biosynthesis</keyword>
<evidence type="ECO:0000313" key="14">
    <source>
        <dbReference type="EMBL" id="CAD8499232.1"/>
    </source>
</evidence>
<evidence type="ECO:0000256" key="8">
    <source>
        <dbReference type="ARBA" id="ARBA00025628"/>
    </source>
</evidence>
<evidence type="ECO:0000256" key="5">
    <source>
        <dbReference type="ARBA" id="ARBA00023133"/>
    </source>
</evidence>
<dbReference type="SMART" id="SM01004">
    <property type="entry name" value="ALAD"/>
    <property type="match status" value="1"/>
</dbReference>
<dbReference type="UniPathway" id="UPA00251">
    <property type="reaction ID" value="UER00318"/>
</dbReference>
<dbReference type="FunFam" id="3.20.20.70:FF:000019">
    <property type="entry name" value="Delta-aminolevulinic acid dehydratase"/>
    <property type="match status" value="1"/>
</dbReference>
<comment type="subunit">
    <text evidence="10">Homooctamer.</text>
</comment>
<dbReference type="PRINTS" id="PR00144">
    <property type="entry name" value="DALDHYDRTASE"/>
</dbReference>
<comment type="pathway">
    <text evidence="1">Porphyrin-containing compound metabolism; protoporphyrin-IX biosynthesis; coproporphyrinogen-III from 5-aminolevulinate: step 1/4.</text>
</comment>